<feature type="transmembrane region" description="Helical" evidence="3">
    <location>
        <begin position="28"/>
        <end position="46"/>
    </location>
</feature>
<feature type="coiled-coil region" evidence="2">
    <location>
        <begin position="197"/>
        <end position="224"/>
    </location>
</feature>
<feature type="transmembrane region" description="Helical" evidence="3">
    <location>
        <begin position="85"/>
        <end position="101"/>
    </location>
</feature>
<keyword evidence="1" id="KW-0378">Hydrolase</keyword>
<evidence type="ECO:0000259" key="4">
    <source>
        <dbReference type="Pfam" id="PF07228"/>
    </source>
</evidence>
<feature type="transmembrane region" description="Helical" evidence="3">
    <location>
        <begin position="132"/>
        <end position="151"/>
    </location>
</feature>
<gene>
    <name evidence="5" type="ORF">DNU06_15060</name>
</gene>
<evidence type="ECO:0000313" key="6">
    <source>
        <dbReference type="Proteomes" id="UP000249248"/>
    </source>
</evidence>
<name>A0A2W1N9M1_9FLAO</name>
<evidence type="ECO:0000256" key="3">
    <source>
        <dbReference type="SAM" id="Phobius"/>
    </source>
</evidence>
<dbReference type="GO" id="GO:0016791">
    <property type="term" value="F:phosphatase activity"/>
    <property type="evidence" value="ECO:0007669"/>
    <property type="project" value="TreeGrafter"/>
</dbReference>
<keyword evidence="3" id="KW-0472">Membrane</keyword>
<reference evidence="5 6" key="1">
    <citation type="submission" date="2018-06" db="EMBL/GenBank/DDBJ databases">
        <title>The draft genome sequence of Crocinitomix sp. SM1701.</title>
        <authorList>
            <person name="Zhang X."/>
        </authorList>
    </citation>
    <scope>NUCLEOTIDE SEQUENCE [LARGE SCALE GENOMIC DNA]</scope>
    <source>
        <strain evidence="5 6">SM1701</strain>
    </source>
</reference>
<comment type="caution">
    <text evidence="5">The sequence shown here is derived from an EMBL/GenBank/DDBJ whole genome shotgun (WGS) entry which is preliminary data.</text>
</comment>
<keyword evidence="3" id="KW-1133">Transmembrane helix</keyword>
<dbReference type="InterPro" id="IPR052016">
    <property type="entry name" value="Bact_Sigma-Reg"/>
</dbReference>
<organism evidence="5 6">
    <name type="scientific">Putridiphycobacter roseus</name>
    <dbReference type="NCBI Taxonomy" id="2219161"/>
    <lineage>
        <taxon>Bacteria</taxon>
        <taxon>Pseudomonadati</taxon>
        <taxon>Bacteroidota</taxon>
        <taxon>Flavobacteriia</taxon>
        <taxon>Flavobacteriales</taxon>
        <taxon>Crocinitomicaceae</taxon>
        <taxon>Putridiphycobacter</taxon>
    </lineage>
</organism>
<evidence type="ECO:0000256" key="1">
    <source>
        <dbReference type="ARBA" id="ARBA00022801"/>
    </source>
</evidence>
<feature type="transmembrane region" description="Helical" evidence="3">
    <location>
        <begin position="52"/>
        <end position="73"/>
    </location>
</feature>
<accession>A0A2W1N9M1</accession>
<evidence type="ECO:0000313" key="5">
    <source>
        <dbReference type="EMBL" id="PZE15965.1"/>
    </source>
</evidence>
<keyword evidence="2" id="KW-0175">Coiled coil</keyword>
<dbReference type="AlphaFoldDB" id="A0A2W1N9M1"/>
<proteinExistence type="predicted"/>
<dbReference type="OrthoDB" id="9763484at2"/>
<keyword evidence="3" id="KW-0812">Transmembrane</keyword>
<dbReference type="InterPro" id="IPR001932">
    <property type="entry name" value="PPM-type_phosphatase-like_dom"/>
</dbReference>
<keyword evidence="6" id="KW-1185">Reference proteome</keyword>
<dbReference type="Pfam" id="PF07228">
    <property type="entry name" value="SpoIIE"/>
    <property type="match status" value="1"/>
</dbReference>
<feature type="transmembrane region" description="Helical" evidence="3">
    <location>
        <begin position="107"/>
        <end position="125"/>
    </location>
</feature>
<dbReference type="Gene3D" id="3.60.40.10">
    <property type="entry name" value="PPM-type phosphatase domain"/>
    <property type="match status" value="1"/>
</dbReference>
<feature type="domain" description="PPM-type phosphatase" evidence="4">
    <location>
        <begin position="277"/>
        <end position="462"/>
    </location>
</feature>
<sequence length="463" mass="53342">MYDRIKNYLIGDAIKNAKTIFEVTKLELIFHIVLIYLVIYFLGTIPALIGKYWLIVSAQIFGFSFIIAMAIALKVTKDIRLPRKIWFVSGIVFTLSSALLNNGQASFITYSFSMVNVVISFLMLGRFLRNIAVTYYSVFLIISLSITLNLLPKINLPYDLDREHYFFEQPNIYAILIALTMITFIIHSFINSQARAKLEVLKQRETLMLQKEKLERKNDTIKLSIELASKIKDIEQKSEFEIESYFSSSFFFHQPKLKLPGEFFWEKKVGDIVYFALVDTGEVGIPGSMFTFLVKNGLEKAVKKEENKSPKSMLQFLNHFMNESLLKVNNLDSNIRITFCQYNYQSQSLHISGAGQPFIVQKGKRSKAYHPKYHKLSYLSKTHEFDEINIKLNTGDILYLFTDGIAKTNADHEMGDYSLFKALIRNSNPDNFNATEMAITSHFEAIKLREEQLDDITIIGLKI</sequence>
<dbReference type="InterPro" id="IPR036457">
    <property type="entry name" value="PPM-type-like_dom_sf"/>
</dbReference>
<dbReference type="Proteomes" id="UP000249248">
    <property type="component" value="Unassembled WGS sequence"/>
</dbReference>
<feature type="transmembrane region" description="Helical" evidence="3">
    <location>
        <begin position="171"/>
        <end position="190"/>
    </location>
</feature>
<protein>
    <recommendedName>
        <fullName evidence="4">PPM-type phosphatase domain-containing protein</fullName>
    </recommendedName>
</protein>
<dbReference type="PANTHER" id="PTHR43156">
    <property type="entry name" value="STAGE II SPORULATION PROTEIN E-RELATED"/>
    <property type="match status" value="1"/>
</dbReference>
<evidence type="ECO:0000256" key="2">
    <source>
        <dbReference type="SAM" id="Coils"/>
    </source>
</evidence>
<dbReference type="EMBL" id="QKSB01000013">
    <property type="protein sequence ID" value="PZE15965.1"/>
    <property type="molecule type" value="Genomic_DNA"/>
</dbReference>
<dbReference type="RefSeq" id="WP_111064327.1">
    <property type="nucleotide sequence ID" value="NZ_JBHUCU010000020.1"/>
</dbReference>
<dbReference type="PANTHER" id="PTHR43156:SF2">
    <property type="entry name" value="STAGE II SPORULATION PROTEIN E"/>
    <property type="match status" value="1"/>
</dbReference>